<evidence type="ECO:0000313" key="4">
    <source>
        <dbReference type="Proteomes" id="UP000282323"/>
    </source>
</evidence>
<keyword evidence="2" id="KW-0812">Transmembrane</keyword>
<feature type="region of interest" description="Disordered" evidence="1">
    <location>
        <begin position="1"/>
        <end position="22"/>
    </location>
</feature>
<protein>
    <submittedName>
        <fullName evidence="3">Uncharacterized protein</fullName>
    </submittedName>
</protein>
<dbReference type="Proteomes" id="UP000282323">
    <property type="component" value="Unassembled WGS sequence"/>
</dbReference>
<accession>A0A3N6LN23</accession>
<feature type="transmembrane region" description="Helical" evidence="2">
    <location>
        <begin position="68"/>
        <end position="89"/>
    </location>
</feature>
<evidence type="ECO:0000256" key="1">
    <source>
        <dbReference type="SAM" id="MobiDB-lite"/>
    </source>
</evidence>
<sequence length="117" mass="12561">MTDEYDDVPGSDPDTLPDGADGLEGLVQGEILEMMLSPYLDTLGPVFAVVLVAGVFAMLWIWSGDISLPIVVGIILSGLMITILPWQLVGLLEDLLIIGIAIALFSAWWMRSAGGMR</sequence>
<comment type="caution">
    <text evidence="3">The sequence shown here is derived from an EMBL/GenBank/DDBJ whole genome shotgun (WGS) entry which is preliminary data.</text>
</comment>
<evidence type="ECO:0000313" key="3">
    <source>
        <dbReference type="EMBL" id="RQG89327.1"/>
    </source>
</evidence>
<keyword evidence="2" id="KW-0472">Membrane</keyword>
<evidence type="ECO:0000256" key="2">
    <source>
        <dbReference type="SAM" id="Phobius"/>
    </source>
</evidence>
<organism evidence="3 4">
    <name type="scientific">Natrarchaeobius chitinivorans</name>
    <dbReference type="NCBI Taxonomy" id="1679083"/>
    <lineage>
        <taxon>Archaea</taxon>
        <taxon>Methanobacteriati</taxon>
        <taxon>Methanobacteriota</taxon>
        <taxon>Stenosarchaea group</taxon>
        <taxon>Halobacteria</taxon>
        <taxon>Halobacteriales</taxon>
        <taxon>Natrialbaceae</taxon>
        <taxon>Natrarchaeobius</taxon>
    </lineage>
</organism>
<dbReference type="AlphaFoldDB" id="A0A3N6LN23"/>
<proteinExistence type="predicted"/>
<keyword evidence="4" id="KW-1185">Reference proteome</keyword>
<keyword evidence="2" id="KW-1133">Transmembrane helix</keyword>
<dbReference type="EMBL" id="REGA01000048">
    <property type="protein sequence ID" value="RQG89327.1"/>
    <property type="molecule type" value="Genomic_DNA"/>
</dbReference>
<dbReference type="OrthoDB" id="379823at2157"/>
<dbReference type="RefSeq" id="WP_124197706.1">
    <property type="nucleotide sequence ID" value="NZ_REGA01000048.1"/>
</dbReference>
<feature type="transmembrane region" description="Helical" evidence="2">
    <location>
        <begin position="42"/>
        <end position="61"/>
    </location>
</feature>
<reference evidence="3 4" key="1">
    <citation type="submission" date="2018-10" db="EMBL/GenBank/DDBJ databases">
        <title>Natrarchaeobius chitinivorans gen. nov., sp. nov., and Natrarchaeobius haloalkaliphilus sp. nov., alkaliphilic, chitin-utilizing haloarchaea from hypersaline alkaline lakes.</title>
        <authorList>
            <person name="Sorokin D.Y."/>
            <person name="Elcheninov A.G."/>
            <person name="Kostrikina N.A."/>
            <person name="Bale N.J."/>
            <person name="Sinninghe Damste J.S."/>
            <person name="Khijniak T.V."/>
            <person name="Kublanov I.V."/>
            <person name="Toshchakov S.V."/>
        </authorList>
    </citation>
    <scope>NUCLEOTIDE SEQUENCE [LARGE SCALE GENOMIC DNA]</scope>
    <source>
        <strain evidence="3 4">AArcht4T</strain>
    </source>
</reference>
<feature type="transmembrane region" description="Helical" evidence="2">
    <location>
        <begin position="95"/>
        <end position="111"/>
    </location>
</feature>
<gene>
    <name evidence="3" type="ORF">EA473_22220</name>
</gene>
<name>A0A3N6LN23_NATCH</name>